<proteinExistence type="predicted"/>
<evidence type="ECO:0000313" key="4">
    <source>
        <dbReference type="Proteomes" id="UP000315995"/>
    </source>
</evidence>
<protein>
    <submittedName>
        <fullName evidence="3">ATP-dependent sacrificial sulfur transferase LarE</fullName>
    </submittedName>
</protein>
<dbReference type="Pfam" id="PF00733">
    <property type="entry name" value="Asn_synthase"/>
    <property type="match status" value="1"/>
</dbReference>
<evidence type="ECO:0000256" key="1">
    <source>
        <dbReference type="PIRSR" id="PIRSR006661-1"/>
    </source>
</evidence>
<dbReference type="NCBIfam" id="TIGR00268">
    <property type="entry name" value="ATP-dependent sacrificial sulfur transferase LarE"/>
    <property type="match status" value="1"/>
</dbReference>
<dbReference type="GO" id="GO:0006529">
    <property type="term" value="P:asparagine biosynthetic process"/>
    <property type="evidence" value="ECO:0007669"/>
    <property type="project" value="InterPro"/>
</dbReference>
<dbReference type="EMBL" id="CP041186">
    <property type="protein sequence ID" value="QDG51273.1"/>
    <property type="molecule type" value="Genomic_DNA"/>
</dbReference>
<accession>A0A4Y6PSR2</accession>
<feature type="active site" description="Nucleophile and sulfur donor" evidence="1">
    <location>
        <position position="181"/>
    </location>
</feature>
<dbReference type="InterPro" id="IPR001962">
    <property type="entry name" value="Asn_synthase"/>
</dbReference>
<dbReference type="OrthoDB" id="9776919at2"/>
<dbReference type="CDD" id="cd01990">
    <property type="entry name" value="LarE-like"/>
    <property type="match status" value="1"/>
</dbReference>
<dbReference type="InterPro" id="IPR005232">
    <property type="entry name" value="LarE"/>
</dbReference>
<keyword evidence="4" id="KW-1185">Reference proteome</keyword>
<dbReference type="Gene3D" id="3.40.50.620">
    <property type="entry name" value="HUPs"/>
    <property type="match status" value="1"/>
</dbReference>
<evidence type="ECO:0000259" key="2">
    <source>
        <dbReference type="Pfam" id="PF00733"/>
    </source>
</evidence>
<feature type="domain" description="Asparagine synthetase" evidence="2">
    <location>
        <begin position="18"/>
        <end position="87"/>
    </location>
</feature>
<dbReference type="AlphaFoldDB" id="A0A4Y6PSR2"/>
<dbReference type="PANTHER" id="PTHR43169:SF2">
    <property type="entry name" value="NAD_GMP SYNTHASE DOMAIN-CONTAINING PROTEIN"/>
    <property type="match status" value="1"/>
</dbReference>
<dbReference type="PIRSF" id="PIRSF006661">
    <property type="entry name" value="PP-lp_UCP006661"/>
    <property type="match status" value="1"/>
</dbReference>
<organism evidence="3 4">
    <name type="scientific">Persicimonas caeni</name>
    <dbReference type="NCBI Taxonomy" id="2292766"/>
    <lineage>
        <taxon>Bacteria</taxon>
        <taxon>Deltaproteobacteria</taxon>
        <taxon>Bradymonadales</taxon>
        <taxon>Bradymonadaceae</taxon>
        <taxon>Persicimonas</taxon>
    </lineage>
</organism>
<evidence type="ECO:0000313" key="3">
    <source>
        <dbReference type="EMBL" id="QDG51273.1"/>
    </source>
</evidence>
<sequence length="278" mass="30741">MTQPLAAQLEHKVGAILDEMASMEKIVVAFSGGVDSTVVAALAKRALGDGATAVTAVSETLGGRELEESKEIAREIGIAHRLIEFSELDDPRFRANTPARCFFCQSMRFDQLRNIAEAIDCDVLASGTNFSDTGDHRPGLEAMAERRVYQPLLDHQIDKDGVRQIARWLGLSAWDKPAKACLSSRIPHGLEVTNERLRRIERAEDVLHDHGFEQYRVRDHDGLARIEVAPDEMTRLLEPERLRQIARGVKDAGFAQVVVDMTGYRSGSLNPVKGRVGS</sequence>
<dbReference type="Proteomes" id="UP000315995">
    <property type="component" value="Chromosome"/>
</dbReference>
<keyword evidence="3" id="KW-0808">Transferase</keyword>
<dbReference type="SUPFAM" id="SSF52402">
    <property type="entry name" value="Adenine nucleotide alpha hydrolases-like"/>
    <property type="match status" value="1"/>
</dbReference>
<gene>
    <name evidence="3" type="primary">larE</name>
    <name evidence="3" type="ORF">FIV42_11130</name>
</gene>
<dbReference type="InterPro" id="IPR014729">
    <property type="entry name" value="Rossmann-like_a/b/a_fold"/>
</dbReference>
<accession>A0A5B8Y4B4</accession>
<name>A0A4Y6PSR2_PERCE</name>
<dbReference type="PANTHER" id="PTHR43169">
    <property type="entry name" value="EXSB FAMILY PROTEIN"/>
    <property type="match status" value="1"/>
</dbReference>
<dbReference type="RefSeq" id="WP_141197758.1">
    <property type="nucleotide sequence ID" value="NZ_CP041186.1"/>
</dbReference>
<reference evidence="3 4" key="1">
    <citation type="submission" date="2019-06" db="EMBL/GenBank/DDBJ databases">
        <title>Persicimonas caeni gen. nov., sp. nov., a predatory bacterium isolated from solar saltern.</title>
        <authorList>
            <person name="Wang S."/>
        </authorList>
    </citation>
    <scope>NUCLEOTIDE SEQUENCE [LARGE SCALE GENOMIC DNA]</scope>
    <source>
        <strain evidence="3 4">YN101</strain>
    </source>
</reference>
<dbReference type="InterPro" id="IPR052188">
    <property type="entry name" value="Ni-pincer_cofactor_biosynth"/>
</dbReference>
<dbReference type="GO" id="GO:0016783">
    <property type="term" value="F:sulfurtransferase activity"/>
    <property type="evidence" value="ECO:0007669"/>
    <property type="project" value="InterPro"/>
</dbReference>
<dbReference type="GO" id="GO:0004066">
    <property type="term" value="F:asparagine synthase (glutamine-hydrolyzing) activity"/>
    <property type="evidence" value="ECO:0007669"/>
    <property type="project" value="InterPro"/>
</dbReference>